<name>A0A964UTD8_9ACTN</name>
<dbReference type="EMBL" id="JAAAHS010000186">
    <property type="protein sequence ID" value="NBE54065.1"/>
    <property type="molecule type" value="Genomic_DNA"/>
</dbReference>
<organism evidence="3 4">
    <name type="scientific">Streptomyces boluensis</name>
    <dbReference type="NCBI Taxonomy" id="1775135"/>
    <lineage>
        <taxon>Bacteria</taxon>
        <taxon>Bacillati</taxon>
        <taxon>Actinomycetota</taxon>
        <taxon>Actinomycetes</taxon>
        <taxon>Kitasatosporales</taxon>
        <taxon>Streptomycetaceae</taxon>
        <taxon>Streptomyces</taxon>
    </lineage>
</organism>
<evidence type="ECO:0000313" key="3">
    <source>
        <dbReference type="EMBL" id="NBE54065.1"/>
    </source>
</evidence>
<sequence>MADQGGVRWNPDTQSWDSGGPGASYTPPPPPRPEHAPGAGVAEPALGQPQFDVSQQWQQQQWQQSSSQPETVGPGGGSRPWFRRQAVITSVAAAVLAAGVGGYLLWGRGEQPPGDAKPAPSAVESPTDTGTDPSPAPEATEPEPTESGPPTPPAGYRAVAEGEFSLAVPESWEPRTEAGQNGVTVYFYEQPGGPERIQVFRISEENPTPMGTLKLSERDLKRLPGYERNSLGPISDPRGEAAQLDYSYESEDWDGELRTLVRILPGAPDDPTLWAVLSVGPAEAWPQQRVVAEDVAASFAAPPPTDF</sequence>
<comment type="caution">
    <text evidence="3">The sequence shown here is derived from an EMBL/GenBank/DDBJ whole genome shotgun (WGS) entry which is preliminary data.</text>
</comment>
<feature type="transmembrane region" description="Helical" evidence="2">
    <location>
        <begin position="86"/>
        <end position="106"/>
    </location>
</feature>
<accession>A0A964UTD8</accession>
<dbReference type="RefSeq" id="WP_161700527.1">
    <property type="nucleotide sequence ID" value="NZ_JAAAHS010000186.1"/>
</dbReference>
<keyword evidence="2" id="KW-1133">Transmembrane helix</keyword>
<feature type="region of interest" description="Disordered" evidence="1">
    <location>
        <begin position="1"/>
        <end position="81"/>
    </location>
</feature>
<reference evidence="3" key="1">
    <citation type="submission" date="2020-01" db="EMBL/GenBank/DDBJ databases">
        <title>Whole-genome analyses of novel actinobacteria.</title>
        <authorList>
            <person name="Sahin N."/>
        </authorList>
    </citation>
    <scope>NUCLEOTIDE SEQUENCE</scope>
    <source>
        <strain evidence="3">YC537</strain>
    </source>
</reference>
<feature type="region of interest" description="Disordered" evidence="1">
    <location>
        <begin position="104"/>
        <end position="178"/>
    </location>
</feature>
<evidence type="ECO:0008006" key="5">
    <source>
        <dbReference type="Google" id="ProtNLM"/>
    </source>
</evidence>
<evidence type="ECO:0000313" key="4">
    <source>
        <dbReference type="Proteomes" id="UP000598297"/>
    </source>
</evidence>
<keyword evidence="2" id="KW-0472">Membrane</keyword>
<dbReference type="Proteomes" id="UP000598297">
    <property type="component" value="Unassembled WGS sequence"/>
</dbReference>
<evidence type="ECO:0000256" key="2">
    <source>
        <dbReference type="SAM" id="Phobius"/>
    </source>
</evidence>
<proteinExistence type="predicted"/>
<dbReference type="OrthoDB" id="4335221at2"/>
<dbReference type="AlphaFoldDB" id="A0A964UTD8"/>
<gene>
    <name evidence="3" type="ORF">GUY60_22115</name>
</gene>
<protein>
    <recommendedName>
        <fullName evidence="5">Serine/arginine repetitive matrix protein 2</fullName>
    </recommendedName>
</protein>
<evidence type="ECO:0000256" key="1">
    <source>
        <dbReference type="SAM" id="MobiDB-lite"/>
    </source>
</evidence>
<keyword evidence="2" id="KW-0812">Transmembrane</keyword>
<keyword evidence="4" id="KW-1185">Reference proteome</keyword>
<feature type="compositionally biased region" description="Low complexity" evidence="1">
    <location>
        <begin position="54"/>
        <end position="68"/>
    </location>
</feature>